<proteinExistence type="predicted"/>
<reference evidence="2 3" key="1">
    <citation type="submission" date="2014-10" db="EMBL/GenBank/DDBJ databases">
        <title>Draft genome of the hookworm Ancylostoma caninum.</title>
        <authorList>
            <person name="Mitreva M."/>
        </authorList>
    </citation>
    <scope>NUCLEOTIDE SEQUENCE [LARGE SCALE GENOMIC DNA]</scope>
    <source>
        <strain evidence="2 3">Baltimore</strain>
    </source>
</reference>
<gene>
    <name evidence="2" type="ORF">ANCCAN_22995</name>
</gene>
<dbReference type="OrthoDB" id="10647318at2759"/>
<dbReference type="Proteomes" id="UP000252519">
    <property type="component" value="Unassembled WGS sequence"/>
</dbReference>
<keyword evidence="3" id="KW-1185">Reference proteome</keyword>
<protein>
    <submittedName>
        <fullName evidence="2">Uncharacterized protein</fullName>
    </submittedName>
</protein>
<evidence type="ECO:0000313" key="3">
    <source>
        <dbReference type="Proteomes" id="UP000252519"/>
    </source>
</evidence>
<dbReference type="EMBL" id="JOJR01001352">
    <property type="protein sequence ID" value="RCN31225.1"/>
    <property type="molecule type" value="Genomic_DNA"/>
</dbReference>
<comment type="caution">
    <text evidence="2">The sequence shown here is derived from an EMBL/GenBank/DDBJ whole genome shotgun (WGS) entry which is preliminary data.</text>
</comment>
<feature type="region of interest" description="Disordered" evidence="1">
    <location>
        <begin position="56"/>
        <end position="79"/>
    </location>
</feature>
<accession>A0A368FK89</accession>
<name>A0A368FK89_ANCCA</name>
<organism evidence="2 3">
    <name type="scientific">Ancylostoma caninum</name>
    <name type="common">Dog hookworm</name>
    <dbReference type="NCBI Taxonomy" id="29170"/>
    <lineage>
        <taxon>Eukaryota</taxon>
        <taxon>Metazoa</taxon>
        <taxon>Ecdysozoa</taxon>
        <taxon>Nematoda</taxon>
        <taxon>Chromadorea</taxon>
        <taxon>Rhabditida</taxon>
        <taxon>Rhabditina</taxon>
        <taxon>Rhabditomorpha</taxon>
        <taxon>Strongyloidea</taxon>
        <taxon>Ancylostomatidae</taxon>
        <taxon>Ancylostomatinae</taxon>
        <taxon>Ancylostoma</taxon>
    </lineage>
</organism>
<sequence>MVSSSFPVAVTNSKDDPYFQKRTEQFSELFELKAGLGECTANPKKHFIYSRNKSRDSTLENTSTDKRAPPLLREPSRSRTQGEIDVCARRIKVRKDVLALRILWADTRVSLERFSKSFLSEFFIDRCPLCTQFERSHSQNVYSFFSHLISEQHVQALESFFGEISEDHVTFWLDFVKRCVVPTETK</sequence>
<dbReference type="AlphaFoldDB" id="A0A368FK89"/>
<evidence type="ECO:0000313" key="2">
    <source>
        <dbReference type="EMBL" id="RCN31225.1"/>
    </source>
</evidence>
<evidence type="ECO:0000256" key="1">
    <source>
        <dbReference type="SAM" id="MobiDB-lite"/>
    </source>
</evidence>